<dbReference type="SUPFAM" id="SSF53720">
    <property type="entry name" value="ALDH-like"/>
    <property type="match status" value="1"/>
</dbReference>
<dbReference type="InterPro" id="IPR015590">
    <property type="entry name" value="Aldehyde_DH_dom"/>
</dbReference>
<evidence type="ECO:0000313" key="5">
    <source>
        <dbReference type="Proteomes" id="UP000319576"/>
    </source>
</evidence>
<dbReference type="InterPro" id="IPR016163">
    <property type="entry name" value="Ald_DH_C"/>
</dbReference>
<evidence type="ECO:0000256" key="2">
    <source>
        <dbReference type="ARBA" id="ARBA00023002"/>
    </source>
</evidence>
<dbReference type="GO" id="GO:0036243">
    <property type="term" value="F:succinate-semialdehyde dehydrogenase (NADP+) activity"/>
    <property type="evidence" value="ECO:0007669"/>
    <property type="project" value="UniProtKB-EC"/>
</dbReference>
<organism evidence="4 5">
    <name type="scientific">Urbifossiella limnaea</name>
    <dbReference type="NCBI Taxonomy" id="2528023"/>
    <lineage>
        <taxon>Bacteria</taxon>
        <taxon>Pseudomonadati</taxon>
        <taxon>Planctomycetota</taxon>
        <taxon>Planctomycetia</taxon>
        <taxon>Gemmatales</taxon>
        <taxon>Gemmataceae</taxon>
        <taxon>Urbifossiella</taxon>
    </lineage>
</organism>
<dbReference type="AlphaFoldDB" id="A0A517XLA5"/>
<proteinExistence type="inferred from homology"/>
<dbReference type="InterPro" id="IPR016161">
    <property type="entry name" value="Ald_DH/histidinol_DH"/>
</dbReference>
<reference evidence="4 5" key="1">
    <citation type="submission" date="2019-02" db="EMBL/GenBank/DDBJ databases">
        <title>Deep-cultivation of Planctomycetes and their phenomic and genomic characterization uncovers novel biology.</title>
        <authorList>
            <person name="Wiegand S."/>
            <person name="Jogler M."/>
            <person name="Boedeker C."/>
            <person name="Pinto D."/>
            <person name="Vollmers J."/>
            <person name="Rivas-Marin E."/>
            <person name="Kohn T."/>
            <person name="Peeters S.H."/>
            <person name="Heuer A."/>
            <person name="Rast P."/>
            <person name="Oberbeckmann S."/>
            <person name="Bunk B."/>
            <person name="Jeske O."/>
            <person name="Meyerdierks A."/>
            <person name="Storesund J.E."/>
            <person name="Kallscheuer N."/>
            <person name="Luecker S."/>
            <person name="Lage O.M."/>
            <person name="Pohl T."/>
            <person name="Merkel B.J."/>
            <person name="Hornburger P."/>
            <person name="Mueller R.-W."/>
            <person name="Bruemmer F."/>
            <person name="Labrenz M."/>
            <person name="Spormann A.M."/>
            <person name="Op den Camp H."/>
            <person name="Overmann J."/>
            <person name="Amann R."/>
            <person name="Jetten M.S.M."/>
            <person name="Mascher T."/>
            <person name="Medema M.H."/>
            <person name="Devos D.P."/>
            <person name="Kaster A.-K."/>
            <person name="Ovreas L."/>
            <person name="Rohde M."/>
            <person name="Galperin M.Y."/>
            <person name="Jogler C."/>
        </authorList>
    </citation>
    <scope>NUCLEOTIDE SEQUENCE [LARGE SCALE GENOMIC DNA]</scope>
    <source>
        <strain evidence="4 5">ETA_A1</strain>
    </source>
</reference>
<dbReference type="PANTHER" id="PTHR42804:SF1">
    <property type="entry name" value="ALDEHYDE DEHYDROGENASE-RELATED"/>
    <property type="match status" value="1"/>
</dbReference>
<dbReference type="Gene3D" id="3.40.605.10">
    <property type="entry name" value="Aldehyde Dehydrogenase, Chain A, domain 1"/>
    <property type="match status" value="1"/>
</dbReference>
<dbReference type="EMBL" id="CP036273">
    <property type="protein sequence ID" value="QDU18288.1"/>
    <property type="molecule type" value="Genomic_DNA"/>
</dbReference>
<protein>
    <submittedName>
        <fullName evidence="4">Succinate-semialdehyde dehydrogenase [NADP(+)] 2</fullName>
        <ecNumber evidence="4">1.2.1.79</ecNumber>
    </submittedName>
</protein>
<sequence length="475" mass="49692">MPPPPFAAEAAACRAAQVAWAALPVRERLHAVAALRKLVVARVDALVAAAKEDVGRTRVDVIGTELLPTGAALKFLERSAVRTLAPRRVGRRPLWLFGCRDTVHRRPWGVVGVIGTWNYPIYLNVGPIAQALVAGNGVLWKPSELAPRTADVTARLFADAGFPAGLLTTLPATREAGPQLADADVDYVLFTGSDGVGRKLAARLGERLIPSTLELSGVDAMFVLADADVKLAARAAWFGLTLNRGQTCLAVRRVFVHRSRLAEFLAVLEPLLRAAGPAALVTPGQAALHARLVADGVERGATALGGDGASPTLLLNAAPDAAVCREAAFSPVGAVLPFDDVDTAVSQAAASPFGLGASVFSADTRAAEELAARIPAGSVTVNDVIAPTAHPETPFGGRGASGWGVTQGPEGLLALTVPQVVTVRRGTFRPHADEAVAPDPEATADVLHGLLRATYGGEWWGGLRQLLRGVRRKRK</sequence>
<keyword evidence="2 4" id="KW-0560">Oxidoreductase</keyword>
<dbReference type="OrthoDB" id="9812625at2"/>
<dbReference type="Gene3D" id="3.40.309.10">
    <property type="entry name" value="Aldehyde Dehydrogenase, Chain A, domain 2"/>
    <property type="match status" value="1"/>
</dbReference>
<dbReference type="RefSeq" id="WP_145233457.1">
    <property type="nucleotide sequence ID" value="NZ_CP036273.1"/>
</dbReference>
<accession>A0A517XLA5</accession>
<dbReference type="KEGG" id="uli:ETAA1_01730"/>
<dbReference type="Proteomes" id="UP000319576">
    <property type="component" value="Chromosome"/>
</dbReference>
<dbReference type="PANTHER" id="PTHR42804">
    <property type="entry name" value="ALDEHYDE DEHYDROGENASE"/>
    <property type="match status" value="1"/>
</dbReference>
<dbReference type="Pfam" id="PF00171">
    <property type="entry name" value="Aldedh"/>
    <property type="match status" value="1"/>
</dbReference>
<comment type="similarity">
    <text evidence="1">Belongs to the aldehyde dehydrogenase family.</text>
</comment>
<dbReference type="InterPro" id="IPR016162">
    <property type="entry name" value="Ald_DH_N"/>
</dbReference>
<keyword evidence="5" id="KW-1185">Reference proteome</keyword>
<name>A0A517XLA5_9BACT</name>
<evidence type="ECO:0000256" key="1">
    <source>
        <dbReference type="ARBA" id="ARBA00009986"/>
    </source>
</evidence>
<gene>
    <name evidence="4" type="primary">gabD2</name>
    <name evidence="4" type="ORF">ETAA1_01730</name>
</gene>
<evidence type="ECO:0000259" key="3">
    <source>
        <dbReference type="Pfam" id="PF00171"/>
    </source>
</evidence>
<dbReference type="EC" id="1.2.1.79" evidence="4"/>
<evidence type="ECO:0000313" key="4">
    <source>
        <dbReference type="EMBL" id="QDU18288.1"/>
    </source>
</evidence>
<feature type="domain" description="Aldehyde dehydrogenase" evidence="3">
    <location>
        <begin position="11"/>
        <end position="419"/>
    </location>
</feature>